<evidence type="ECO:0000313" key="2">
    <source>
        <dbReference type="Proteomes" id="UP000010367"/>
    </source>
</evidence>
<proteinExistence type="predicted"/>
<dbReference type="EMBL" id="CP003607">
    <property type="protein sequence ID" value="AFY80485.1"/>
    <property type="molecule type" value="Genomic_DNA"/>
</dbReference>
<keyword evidence="2" id="KW-1185">Reference proteome</keyword>
<name>K9TD70_9CYAN</name>
<dbReference type="AlphaFoldDB" id="K9TD70"/>
<protein>
    <submittedName>
        <fullName evidence="1">Uncharacterized protein</fullName>
    </submittedName>
</protein>
<dbReference type="InParanoid" id="K9TD70"/>
<sequence length="32" mass="3375">MATATLLNQEIEEGKRLIDALNTAGLSVDSSL</sequence>
<dbReference type="Proteomes" id="UP000010367">
    <property type="component" value="Chromosome"/>
</dbReference>
<accession>K9TD70</accession>
<dbReference type="HOGENOM" id="CLU_3390528_0_0_3"/>
<reference evidence="1 2" key="1">
    <citation type="submission" date="2012-06" db="EMBL/GenBank/DDBJ databases">
        <title>Finished chromosome of genome of Oscillatoria acuminata PCC 6304.</title>
        <authorList>
            <consortium name="US DOE Joint Genome Institute"/>
            <person name="Gugger M."/>
            <person name="Coursin T."/>
            <person name="Rippka R."/>
            <person name="Tandeau De Marsac N."/>
            <person name="Huntemann M."/>
            <person name="Wei C.-L."/>
            <person name="Han J."/>
            <person name="Detter J.C."/>
            <person name="Han C."/>
            <person name="Tapia R."/>
            <person name="Davenport K."/>
            <person name="Daligault H."/>
            <person name="Erkkila T."/>
            <person name="Gu W."/>
            <person name="Munk A.C.C."/>
            <person name="Teshima H."/>
            <person name="Xu Y."/>
            <person name="Chain P."/>
            <person name="Chen A."/>
            <person name="Krypides N."/>
            <person name="Mavromatis K."/>
            <person name="Markowitz V."/>
            <person name="Szeto E."/>
            <person name="Ivanova N."/>
            <person name="Mikhailova N."/>
            <person name="Ovchinnikova G."/>
            <person name="Pagani I."/>
            <person name="Pati A."/>
            <person name="Goodwin L."/>
            <person name="Peters L."/>
            <person name="Pitluck S."/>
            <person name="Woyke T."/>
            <person name="Kerfeld C."/>
        </authorList>
    </citation>
    <scope>NUCLEOTIDE SEQUENCE [LARGE SCALE GENOMIC DNA]</scope>
    <source>
        <strain evidence="1 2">PCC 6304</strain>
    </source>
</reference>
<dbReference type="KEGG" id="oac:Oscil6304_0748"/>
<evidence type="ECO:0000313" key="1">
    <source>
        <dbReference type="EMBL" id="AFY80485.1"/>
    </source>
</evidence>
<gene>
    <name evidence="1" type="ORF">Oscil6304_0748</name>
</gene>
<organism evidence="1 2">
    <name type="scientific">Oscillatoria acuminata PCC 6304</name>
    <dbReference type="NCBI Taxonomy" id="56110"/>
    <lineage>
        <taxon>Bacteria</taxon>
        <taxon>Bacillati</taxon>
        <taxon>Cyanobacteriota</taxon>
        <taxon>Cyanophyceae</taxon>
        <taxon>Oscillatoriophycideae</taxon>
        <taxon>Oscillatoriales</taxon>
        <taxon>Oscillatoriaceae</taxon>
        <taxon>Oscillatoria</taxon>
    </lineage>
</organism>